<feature type="non-terminal residue" evidence="2">
    <location>
        <position position="219"/>
    </location>
</feature>
<proteinExistence type="inferred from homology"/>
<evidence type="ECO:0008006" key="3">
    <source>
        <dbReference type="Google" id="ProtNLM"/>
    </source>
</evidence>
<accession>A0A382RQH0</accession>
<dbReference type="GO" id="GO:0016705">
    <property type="term" value="F:oxidoreductase activity, acting on paired donors, with incorporation or reduction of molecular oxygen"/>
    <property type="evidence" value="ECO:0007669"/>
    <property type="project" value="InterPro"/>
</dbReference>
<name>A0A382RQH0_9ZZZZ</name>
<dbReference type="SUPFAM" id="SSF48264">
    <property type="entry name" value="Cytochrome P450"/>
    <property type="match status" value="1"/>
</dbReference>
<reference evidence="2" key="1">
    <citation type="submission" date="2018-05" db="EMBL/GenBank/DDBJ databases">
        <authorList>
            <person name="Lanie J.A."/>
            <person name="Ng W.-L."/>
            <person name="Kazmierczak K.M."/>
            <person name="Andrzejewski T.M."/>
            <person name="Davidsen T.M."/>
            <person name="Wayne K.J."/>
            <person name="Tettelin H."/>
            <person name="Glass J.I."/>
            <person name="Rusch D."/>
            <person name="Podicherti R."/>
            <person name="Tsui H.-C.T."/>
            <person name="Winkler M.E."/>
        </authorList>
    </citation>
    <scope>NUCLEOTIDE SEQUENCE</scope>
</reference>
<dbReference type="AlphaFoldDB" id="A0A382RQH0"/>
<organism evidence="2">
    <name type="scientific">marine metagenome</name>
    <dbReference type="NCBI Taxonomy" id="408172"/>
    <lineage>
        <taxon>unclassified sequences</taxon>
        <taxon>metagenomes</taxon>
        <taxon>ecological metagenomes</taxon>
    </lineage>
</organism>
<dbReference type="EMBL" id="UINC01123432">
    <property type="protein sequence ID" value="SVC99906.1"/>
    <property type="molecule type" value="Genomic_DNA"/>
</dbReference>
<dbReference type="InterPro" id="IPR002397">
    <property type="entry name" value="Cyt_P450_B"/>
</dbReference>
<protein>
    <recommendedName>
        <fullName evidence="3">Cytochrome P450</fullName>
    </recommendedName>
</protein>
<dbReference type="Gene3D" id="1.10.630.10">
    <property type="entry name" value="Cytochrome P450"/>
    <property type="match status" value="1"/>
</dbReference>
<comment type="similarity">
    <text evidence="1">Belongs to the cytochrome P450 family.</text>
</comment>
<dbReference type="PANTHER" id="PTHR46696">
    <property type="entry name" value="P450, PUTATIVE (EUROFUNG)-RELATED"/>
    <property type="match status" value="1"/>
</dbReference>
<evidence type="ECO:0000313" key="2">
    <source>
        <dbReference type="EMBL" id="SVC99906.1"/>
    </source>
</evidence>
<dbReference type="PANTHER" id="PTHR46696:SF6">
    <property type="entry name" value="P450, PUTATIVE (EUROFUNG)-RELATED"/>
    <property type="match status" value="1"/>
</dbReference>
<evidence type="ECO:0000256" key="1">
    <source>
        <dbReference type="ARBA" id="ARBA00010617"/>
    </source>
</evidence>
<dbReference type="GO" id="GO:0005506">
    <property type="term" value="F:iron ion binding"/>
    <property type="evidence" value="ECO:0007669"/>
    <property type="project" value="InterPro"/>
</dbReference>
<dbReference type="GO" id="GO:0020037">
    <property type="term" value="F:heme binding"/>
    <property type="evidence" value="ECO:0007669"/>
    <property type="project" value="InterPro"/>
</dbReference>
<dbReference type="GO" id="GO:0004497">
    <property type="term" value="F:monooxygenase activity"/>
    <property type="evidence" value="ECO:0007669"/>
    <property type="project" value="InterPro"/>
</dbReference>
<dbReference type="PRINTS" id="PR00359">
    <property type="entry name" value="BP450"/>
</dbReference>
<gene>
    <name evidence="2" type="ORF">METZ01_LOCUS352760</name>
</gene>
<dbReference type="InterPro" id="IPR036396">
    <property type="entry name" value="Cyt_P450_sf"/>
</dbReference>
<sequence>MDKQNPTTCPAEELSKHFDIFNAEYNRDPGPIWQKMRDKCPFSRTEERGGFWLTTTYEDAQALVRKVPELSNRQVSVVEMPEGKDLLAHYNTETFPPITMDPPENIPLRRLMLPFFTPKAVENYRAYTEELCNKLIDDFIDKGECDAAADYAQQITPRVISHILGIDPNQSDEFVEWVRGIVELGAENLELRTESHKKIVTFFTKQLSDRRAKPSDDFI</sequence>